<gene>
    <name evidence="10" type="ORF">P170DRAFT_447045</name>
</gene>
<dbReference type="InterPro" id="IPR000836">
    <property type="entry name" value="PRTase_dom"/>
</dbReference>
<dbReference type="VEuPathDB" id="FungiDB:P170DRAFT_447045"/>
<dbReference type="CDD" id="cd00715">
    <property type="entry name" value="GPATase_N"/>
    <property type="match status" value="1"/>
</dbReference>
<feature type="domain" description="Glutamine amidotransferase type-2" evidence="9">
    <location>
        <begin position="2"/>
        <end position="241"/>
    </location>
</feature>
<evidence type="ECO:0000256" key="7">
    <source>
        <dbReference type="ARBA" id="ARBA00022962"/>
    </source>
</evidence>
<dbReference type="InterPro" id="IPR035584">
    <property type="entry name" value="PurF_N"/>
</dbReference>
<feature type="region of interest" description="Disordered" evidence="8">
    <location>
        <begin position="1015"/>
        <end position="1044"/>
    </location>
</feature>
<dbReference type="EMBL" id="MSFO01000004">
    <property type="protein sequence ID" value="PLB49380.1"/>
    <property type="molecule type" value="Genomic_DNA"/>
</dbReference>
<dbReference type="InterPro" id="IPR011257">
    <property type="entry name" value="DNA_glycosylase"/>
</dbReference>
<evidence type="ECO:0000256" key="2">
    <source>
        <dbReference type="ARBA" id="ARBA00010138"/>
    </source>
</evidence>
<dbReference type="InterPro" id="IPR005854">
    <property type="entry name" value="PurF"/>
</dbReference>
<dbReference type="GO" id="GO:0000702">
    <property type="term" value="F:oxidized base lesion DNA N-glycosylase activity"/>
    <property type="evidence" value="ECO:0007669"/>
    <property type="project" value="UniProtKB-ARBA"/>
</dbReference>
<dbReference type="InterPro" id="IPR029055">
    <property type="entry name" value="Ntn_hydrolases_N"/>
</dbReference>
<dbReference type="Gene3D" id="3.40.50.2020">
    <property type="match status" value="1"/>
</dbReference>
<dbReference type="GO" id="GO:0006189">
    <property type="term" value="P:'de novo' IMP biosynthetic process"/>
    <property type="evidence" value="ECO:0007669"/>
    <property type="project" value="UniProtKB-UniPathway"/>
</dbReference>
<dbReference type="Pfam" id="PF13522">
    <property type="entry name" value="GATase_6"/>
    <property type="match status" value="1"/>
</dbReference>
<feature type="region of interest" description="Disordered" evidence="8">
    <location>
        <begin position="665"/>
        <end position="688"/>
    </location>
</feature>
<proteinExistence type="inferred from homology"/>
<keyword evidence="7" id="KW-0315">Glutamine amidotransferase</keyword>
<dbReference type="PROSITE" id="PS51278">
    <property type="entry name" value="GATASE_TYPE_2"/>
    <property type="match status" value="1"/>
</dbReference>
<dbReference type="HAMAP" id="MF_01931">
    <property type="entry name" value="PurF"/>
    <property type="match status" value="1"/>
</dbReference>
<dbReference type="CDD" id="cd00056">
    <property type="entry name" value="ENDO3c"/>
    <property type="match status" value="1"/>
</dbReference>
<dbReference type="RefSeq" id="XP_024704682.1">
    <property type="nucleotide sequence ID" value="XM_024850848.1"/>
</dbReference>
<accession>A0A2I2G920</accession>
<name>A0A2I2G920_9EURO</name>
<dbReference type="EC" id="2.4.2.14" evidence="3"/>
<evidence type="ECO:0000256" key="6">
    <source>
        <dbReference type="ARBA" id="ARBA00022755"/>
    </source>
</evidence>
<feature type="region of interest" description="Disordered" evidence="8">
    <location>
        <begin position="577"/>
        <end position="650"/>
    </location>
</feature>
<dbReference type="InterPro" id="IPR003265">
    <property type="entry name" value="HhH-GPD_domain"/>
</dbReference>
<dbReference type="Gene3D" id="1.10.1670.10">
    <property type="entry name" value="Helix-hairpin-Helix base-excision DNA repair enzymes (C-terminal)"/>
    <property type="match status" value="1"/>
</dbReference>
<dbReference type="Pfam" id="PF00730">
    <property type="entry name" value="HhH-GPD"/>
    <property type="match status" value="1"/>
</dbReference>
<feature type="compositionally biased region" description="Acidic residues" evidence="8">
    <location>
        <begin position="1026"/>
        <end position="1044"/>
    </location>
</feature>
<dbReference type="OrthoDB" id="191723at2759"/>
<dbReference type="GO" id="GO:0006285">
    <property type="term" value="P:base-excision repair, AP site formation"/>
    <property type="evidence" value="ECO:0007669"/>
    <property type="project" value="UniProtKB-ARBA"/>
</dbReference>
<comment type="pathway">
    <text evidence="1">Purine metabolism; IMP biosynthesis via de novo pathway; N(1)-(5-phospho-D-ribosyl)glycinamide from 5-phospho-alpha-D-ribose 1-diphosphate: step 1/2.</text>
</comment>
<dbReference type="SUPFAM" id="SSF48150">
    <property type="entry name" value="DNA-glycosylase"/>
    <property type="match status" value="1"/>
</dbReference>
<evidence type="ECO:0000256" key="8">
    <source>
        <dbReference type="SAM" id="MobiDB-lite"/>
    </source>
</evidence>
<dbReference type="InterPro" id="IPR017932">
    <property type="entry name" value="GATase_2_dom"/>
</dbReference>
<keyword evidence="11" id="KW-1185">Reference proteome</keyword>
<dbReference type="CDD" id="cd06223">
    <property type="entry name" value="PRTases_typeI"/>
    <property type="match status" value="1"/>
</dbReference>
<comment type="caution">
    <text evidence="10">The sequence shown here is derived from an EMBL/GenBank/DDBJ whole genome shotgun (WGS) entry which is preliminary data.</text>
</comment>
<feature type="compositionally biased region" description="Polar residues" evidence="8">
    <location>
        <begin position="665"/>
        <end position="674"/>
    </location>
</feature>
<evidence type="ECO:0000256" key="4">
    <source>
        <dbReference type="ARBA" id="ARBA00022676"/>
    </source>
</evidence>
<dbReference type="PANTHER" id="PTHR11907">
    <property type="entry name" value="AMIDOPHOSPHORIBOSYLTRANSFERASE"/>
    <property type="match status" value="1"/>
</dbReference>
<dbReference type="Gene3D" id="1.10.340.30">
    <property type="entry name" value="Hypothetical protein, domain 2"/>
    <property type="match status" value="1"/>
</dbReference>
<dbReference type="GO" id="GO:0009113">
    <property type="term" value="P:purine nucleobase biosynthetic process"/>
    <property type="evidence" value="ECO:0007669"/>
    <property type="project" value="InterPro"/>
</dbReference>
<feature type="compositionally biased region" description="Polar residues" evidence="8">
    <location>
        <begin position="595"/>
        <end position="613"/>
    </location>
</feature>
<sequence>MCGIIALIQANPSSSAAVDLHEALYLLQHRGQDAAGIATCAAGGRIYQLKSNGMAARVFQDGARVADLPGSMGIGHLRYPTAGSSANAEAQPFYVNSPYGICLAHNGNLINAPELKRYLDLEAHRHINTDSDSELMLNIFADELSETKKARVNKEDLFASLTRMYERCEGGWACAAMLAGFGLMGFRDSYGIRPLVLGSRPSADGPGMDYMMASESVALHQLGFTNMRDIQPGEAVIIEKGGEPVFRQVAPKKAYAPDIFEYVYFARPDSVIDGISVYRSRQRMGDRLAARVLSVLGPEVVKNIDVVIPIPETSTTSAAAVARYLDKPYCQGFVKNRYVFRTFIMPEQKTRQKGVRRKLNAMQAEFKDRNVLLVDDSIVRGTTSREIVTMAREAGAKNVYFASCAPEITHAHIYGIDLASPSELVAFNRDTDSIAKHIGADSVIYQTLEDLKGACAEIAHENGLEEPRDFEVGVFCGNYITPVSEGYFDHLEEIRGEGRKIKALDRAKEAVTHGFASEKDFQIAANGVKLDGKGNIIPADSPGESEVPQVSICTARRDTPKEEPPKVFTMERRITRSAARQAALPATKDTPKPADQTTGNVTSGVPSKTQNTVEKNRASQKKAPGTNQPAAKRRKTKAAVPNPNTTVDELPHNLGAAITVIQAAKGNSESSSGKENAPLKTESSKAKVKAEIQDTVDKATVTLADSPEKPKPRRPKNLYGLTPGVSPFPDWVHPTPEECEEVNGLLSSVHGEIVAPKTIPEPSLTVTGCGEVPSVLDALIRTLLSGATTGNNSARAFSGLVQKFGILDEGIGKGSVNWDAVRQASLKDVFDAIKSGGLADVKSKNLKAILDMVHQENQERRDVLVKGEADGPSDLLNKGEGDKQYEIACADQNVLSLNHLHNLSTEQAMVEMVKYPGIGPKTAACVLLFCLQRPCFAVDTHIFRICKWLNWVPPAKASEVTAFSHLEVRIPDHLKYSLHQLFIRHGKTCPRCRAITGQSSAGWEDGCVIDHLKKPGRKARSAKDESESDSDSDSESDLSDDVES</sequence>
<keyword evidence="5 10" id="KW-0808">Transferase</keyword>
<dbReference type="GO" id="GO:0004044">
    <property type="term" value="F:amidophosphoribosyltransferase activity"/>
    <property type="evidence" value="ECO:0007669"/>
    <property type="project" value="UniProtKB-EC"/>
</dbReference>
<reference evidence="10 11" key="1">
    <citation type="submission" date="2016-12" db="EMBL/GenBank/DDBJ databases">
        <title>The genomes of Aspergillus section Nigri reveals drivers in fungal speciation.</title>
        <authorList>
            <consortium name="DOE Joint Genome Institute"/>
            <person name="Vesth T.C."/>
            <person name="Nybo J."/>
            <person name="Theobald S."/>
            <person name="Brandl J."/>
            <person name="Frisvad J.C."/>
            <person name="Nielsen K.F."/>
            <person name="Lyhne E.K."/>
            <person name="Kogle M.E."/>
            <person name="Kuo A."/>
            <person name="Riley R."/>
            <person name="Clum A."/>
            <person name="Nolan M."/>
            <person name="Lipzen A."/>
            <person name="Salamov A."/>
            <person name="Henrissat B."/>
            <person name="Wiebenga A."/>
            <person name="De Vries R.P."/>
            <person name="Grigoriev I.V."/>
            <person name="Mortensen U.H."/>
            <person name="Andersen M.R."/>
            <person name="Baker S.E."/>
        </authorList>
    </citation>
    <scope>NUCLEOTIDE SEQUENCE [LARGE SCALE GENOMIC DNA]</scope>
    <source>
        <strain evidence="10 11">IBT 23096</strain>
    </source>
</reference>
<keyword evidence="4 10" id="KW-0328">Glycosyltransferase</keyword>
<dbReference type="Proteomes" id="UP000234275">
    <property type="component" value="Unassembled WGS sequence"/>
</dbReference>
<dbReference type="Gene3D" id="3.60.20.10">
    <property type="entry name" value="Glutamine Phosphoribosylpyrophosphate, subunit 1, domain 1"/>
    <property type="match status" value="1"/>
</dbReference>
<dbReference type="SMART" id="SM00478">
    <property type="entry name" value="ENDO3c"/>
    <property type="match status" value="1"/>
</dbReference>
<evidence type="ECO:0000256" key="5">
    <source>
        <dbReference type="ARBA" id="ARBA00022679"/>
    </source>
</evidence>
<protein>
    <recommendedName>
        <fullName evidence="3">amidophosphoribosyltransferase</fullName>
        <ecNumber evidence="3">2.4.2.14</ecNumber>
    </recommendedName>
</protein>
<evidence type="ECO:0000256" key="1">
    <source>
        <dbReference type="ARBA" id="ARBA00005209"/>
    </source>
</evidence>
<organism evidence="10 11">
    <name type="scientific">Aspergillus steynii IBT 23096</name>
    <dbReference type="NCBI Taxonomy" id="1392250"/>
    <lineage>
        <taxon>Eukaryota</taxon>
        <taxon>Fungi</taxon>
        <taxon>Dikarya</taxon>
        <taxon>Ascomycota</taxon>
        <taxon>Pezizomycotina</taxon>
        <taxon>Eurotiomycetes</taxon>
        <taxon>Eurotiomycetidae</taxon>
        <taxon>Eurotiales</taxon>
        <taxon>Aspergillaceae</taxon>
        <taxon>Aspergillus</taxon>
        <taxon>Aspergillus subgen. Circumdati</taxon>
    </lineage>
</organism>
<dbReference type="SUPFAM" id="SSF56235">
    <property type="entry name" value="N-terminal nucleophile aminohydrolases (Ntn hydrolases)"/>
    <property type="match status" value="1"/>
</dbReference>
<comment type="similarity">
    <text evidence="2">In the C-terminal section; belongs to the purine/pyrimidine phosphoribosyltransferase family.</text>
</comment>
<evidence type="ECO:0000259" key="9">
    <source>
        <dbReference type="PROSITE" id="PS51278"/>
    </source>
</evidence>
<evidence type="ECO:0000313" key="11">
    <source>
        <dbReference type="Proteomes" id="UP000234275"/>
    </source>
</evidence>
<dbReference type="AlphaFoldDB" id="A0A2I2G920"/>
<evidence type="ECO:0000256" key="3">
    <source>
        <dbReference type="ARBA" id="ARBA00011941"/>
    </source>
</evidence>
<dbReference type="STRING" id="1392250.A0A2I2G920"/>
<dbReference type="NCBIfam" id="TIGR01134">
    <property type="entry name" value="purF"/>
    <property type="match status" value="1"/>
</dbReference>
<evidence type="ECO:0000313" key="10">
    <source>
        <dbReference type="EMBL" id="PLB49380.1"/>
    </source>
</evidence>
<dbReference type="InterPro" id="IPR023170">
    <property type="entry name" value="HhH_base_excis_C"/>
</dbReference>
<dbReference type="GeneID" id="36558547"/>
<dbReference type="UniPathway" id="UPA00074">
    <property type="reaction ID" value="UER00124"/>
</dbReference>
<dbReference type="SUPFAM" id="SSF53271">
    <property type="entry name" value="PRTase-like"/>
    <property type="match status" value="1"/>
</dbReference>
<keyword evidence="6" id="KW-0658">Purine biosynthesis</keyword>
<dbReference type="InterPro" id="IPR029057">
    <property type="entry name" value="PRTase-like"/>
</dbReference>